<dbReference type="GO" id="GO:0015630">
    <property type="term" value="C:microtubule cytoskeleton"/>
    <property type="evidence" value="ECO:0007669"/>
    <property type="project" value="UniProtKB-ARBA"/>
</dbReference>
<dbReference type="GO" id="GO:0005524">
    <property type="term" value="F:ATP binding"/>
    <property type="evidence" value="ECO:0007669"/>
    <property type="project" value="UniProtKB-KW"/>
</dbReference>
<dbReference type="SMART" id="SM00220">
    <property type="entry name" value="S_TKc"/>
    <property type="match status" value="1"/>
</dbReference>
<dbReference type="PROSITE" id="PS00108">
    <property type="entry name" value="PROTEIN_KINASE_ST"/>
    <property type="match status" value="1"/>
</dbReference>
<keyword evidence="9" id="KW-1185">Reference proteome</keyword>
<protein>
    <recommendedName>
        <fullName evidence="1">non-specific serine/threonine protein kinase</fullName>
        <ecNumber evidence="1">2.7.11.1</ecNumber>
    </recommendedName>
</protein>
<feature type="domain" description="Protein kinase" evidence="8">
    <location>
        <begin position="19"/>
        <end position="282"/>
    </location>
</feature>
<comment type="similarity">
    <text evidence="7">Belongs to the protein kinase superfamily. CK1 Ser/Thr protein kinase family.</text>
</comment>
<evidence type="ECO:0000256" key="1">
    <source>
        <dbReference type="ARBA" id="ARBA00012513"/>
    </source>
</evidence>
<dbReference type="WBParaSite" id="PTRK_0000370400.1">
    <property type="protein sequence ID" value="PTRK_0000370400.1"/>
    <property type="gene ID" value="PTRK_0000370400"/>
</dbReference>
<accession>A0A0N4Z8S0</accession>
<proteinExistence type="inferred from homology"/>
<evidence type="ECO:0000256" key="2">
    <source>
        <dbReference type="ARBA" id="ARBA00022527"/>
    </source>
</evidence>
<dbReference type="SUPFAM" id="SSF56112">
    <property type="entry name" value="Protein kinase-like (PK-like)"/>
    <property type="match status" value="1"/>
</dbReference>
<dbReference type="Proteomes" id="UP000038045">
    <property type="component" value="Unplaced"/>
</dbReference>
<keyword evidence="3" id="KW-0808">Transferase</keyword>
<organism evidence="9 10">
    <name type="scientific">Parastrongyloides trichosuri</name>
    <name type="common">Possum-specific nematode worm</name>
    <dbReference type="NCBI Taxonomy" id="131310"/>
    <lineage>
        <taxon>Eukaryota</taxon>
        <taxon>Metazoa</taxon>
        <taxon>Ecdysozoa</taxon>
        <taxon>Nematoda</taxon>
        <taxon>Chromadorea</taxon>
        <taxon>Rhabditida</taxon>
        <taxon>Tylenchina</taxon>
        <taxon>Panagrolaimomorpha</taxon>
        <taxon>Strongyloidoidea</taxon>
        <taxon>Strongyloididae</taxon>
        <taxon>Parastrongyloides</taxon>
    </lineage>
</organism>
<dbReference type="STRING" id="131310.A0A0N4Z8S0"/>
<dbReference type="Gene3D" id="1.10.510.10">
    <property type="entry name" value="Transferase(Phosphotransferase) domain 1"/>
    <property type="match status" value="1"/>
</dbReference>
<dbReference type="PROSITE" id="PS50011">
    <property type="entry name" value="PROTEIN_KINASE_DOM"/>
    <property type="match status" value="1"/>
</dbReference>
<keyword evidence="4" id="KW-0547">Nucleotide-binding</keyword>
<dbReference type="InterPro" id="IPR008271">
    <property type="entry name" value="Ser/Thr_kinase_AS"/>
</dbReference>
<dbReference type="InterPro" id="IPR050235">
    <property type="entry name" value="CK1_Ser-Thr_kinase"/>
</dbReference>
<dbReference type="InterPro" id="IPR011009">
    <property type="entry name" value="Kinase-like_dom_sf"/>
</dbReference>
<sequence>MSNEEGPAKLEIGKTIGRFVITGKIGEGACGAVYICKEKSTNKEAALKAELISEYGNGLKLEVQILRRLKGKRHVAQLISCGKNEVYCYMVITLLGKSLSYYMHTYRLRFTLSTVLRVAIQTLYGLKQIHEVGILHRDMKPANMTIGRYGIERRIIHIIDFGLSREFTIVDNGKLRIRKPRVKCLFRGTVKYCSTNALERKEQGRGDDLVSLFYICGEFRKSLPWARARSKEEVYRIKKQLPDEVLFPDSQELVQLLGYAKGLNYFERPDYHFVYKKLRDAMKKGGYKFSEPYDWELYECFNKQPSMPTMELKPVETIHTQKTQEFKLPYDQYFEIVQYSDKFFEDHLHENKFKENELGF</sequence>
<dbReference type="GO" id="GO:0004674">
    <property type="term" value="F:protein serine/threonine kinase activity"/>
    <property type="evidence" value="ECO:0007669"/>
    <property type="project" value="UniProtKB-KW"/>
</dbReference>
<dbReference type="Pfam" id="PF00069">
    <property type="entry name" value="Pkinase"/>
    <property type="match status" value="1"/>
</dbReference>
<dbReference type="AlphaFoldDB" id="A0A0N4Z8S0"/>
<keyword evidence="5" id="KW-0418">Kinase</keyword>
<reference evidence="10" key="1">
    <citation type="submission" date="2017-02" db="UniProtKB">
        <authorList>
            <consortium name="WormBaseParasite"/>
        </authorList>
    </citation>
    <scope>IDENTIFICATION</scope>
</reference>
<evidence type="ECO:0000313" key="9">
    <source>
        <dbReference type="Proteomes" id="UP000038045"/>
    </source>
</evidence>
<dbReference type="EC" id="2.7.11.1" evidence="1"/>
<evidence type="ECO:0000256" key="7">
    <source>
        <dbReference type="ARBA" id="ARBA00061588"/>
    </source>
</evidence>
<dbReference type="InterPro" id="IPR000719">
    <property type="entry name" value="Prot_kinase_dom"/>
</dbReference>
<evidence type="ECO:0000256" key="4">
    <source>
        <dbReference type="ARBA" id="ARBA00022741"/>
    </source>
</evidence>
<keyword evidence="6" id="KW-0067">ATP-binding</keyword>
<evidence type="ECO:0000256" key="5">
    <source>
        <dbReference type="ARBA" id="ARBA00022777"/>
    </source>
</evidence>
<dbReference type="FunFam" id="3.30.200.20:FF:000358">
    <property type="entry name" value="Tau tubulin kinase 2b"/>
    <property type="match status" value="1"/>
</dbReference>
<evidence type="ECO:0000256" key="3">
    <source>
        <dbReference type="ARBA" id="ARBA00022679"/>
    </source>
</evidence>
<evidence type="ECO:0000313" key="10">
    <source>
        <dbReference type="WBParaSite" id="PTRK_0000370400.1"/>
    </source>
</evidence>
<evidence type="ECO:0000259" key="8">
    <source>
        <dbReference type="PROSITE" id="PS50011"/>
    </source>
</evidence>
<dbReference type="PANTHER" id="PTHR11909">
    <property type="entry name" value="CASEIN KINASE-RELATED"/>
    <property type="match status" value="1"/>
</dbReference>
<keyword evidence="2" id="KW-0723">Serine/threonine-protein kinase</keyword>
<name>A0A0N4Z8S0_PARTI</name>
<evidence type="ECO:0000256" key="6">
    <source>
        <dbReference type="ARBA" id="ARBA00022840"/>
    </source>
</evidence>